<keyword evidence="23" id="KW-1185">Reference proteome</keyword>
<evidence type="ECO:0000256" key="10">
    <source>
        <dbReference type="ARBA" id="ARBA00022741"/>
    </source>
</evidence>
<dbReference type="InterPro" id="IPR045851">
    <property type="entry name" value="AMP-bd_C_sf"/>
</dbReference>
<keyword evidence="6" id="KW-1003">Cell membrane</keyword>
<keyword evidence="7" id="KW-0436">Ligase</keyword>
<feature type="domain" description="AMP-binding enzyme C-terminal" evidence="21">
    <location>
        <begin position="513"/>
        <end position="597"/>
    </location>
</feature>
<proteinExistence type="inferred from homology"/>
<evidence type="ECO:0000256" key="5">
    <source>
        <dbReference type="ARBA" id="ARBA00022448"/>
    </source>
</evidence>
<comment type="caution">
    <text evidence="22">The sequence shown here is derived from an EMBL/GenBank/DDBJ whole genome shotgun (WGS) entry which is preliminary data.</text>
</comment>
<dbReference type="Proteomes" id="UP001309876">
    <property type="component" value="Unassembled WGS sequence"/>
</dbReference>
<feature type="domain" description="AMP-dependent synthetase/ligase" evidence="20">
    <location>
        <begin position="69"/>
        <end position="426"/>
    </location>
</feature>
<evidence type="ECO:0000256" key="4">
    <source>
        <dbReference type="ARBA" id="ARBA00006432"/>
    </source>
</evidence>
<dbReference type="PANTHER" id="PTHR43107">
    <property type="entry name" value="LONG-CHAIN FATTY ACID TRANSPORT PROTEIN"/>
    <property type="match status" value="1"/>
</dbReference>
<evidence type="ECO:0000256" key="9">
    <source>
        <dbReference type="ARBA" id="ARBA00022692"/>
    </source>
</evidence>
<dbReference type="Pfam" id="PF13193">
    <property type="entry name" value="AMP-binding_C"/>
    <property type="match status" value="1"/>
</dbReference>
<dbReference type="Pfam" id="PF00501">
    <property type="entry name" value="AMP-binding"/>
    <property type="match status" value="1"/>
</dbReference>
<evidence type="ECO:0000256" key="15">
    <source>
        <dbReference type="ARBA" id="ARBA00023140"/>
    </source>
</evidence>
<dbReference type="GO" id="GO:0004467">
    <property type="term" value="F:long-chain fatty acid-CoA ligase activity"/>
    <property type="evidence" value="ECO:0007669"/>
    <property type="project" value="TreeGrafter"/>
</dbReference>
<evidence type="ECO:0000259" key="21">
    <source>
        <dbReference type="Pfam" id="PF13193"/>
    </source>
</evidence>
<sequence length="650" mass="72140">MSLLAAVPVAAASVATGAYLNAKLRLSSDYHFLSSFAIAKRDFNQRLQKGRANLFYKLEEHVADPKIANEVFLIYEGKSWTFKQYYDIVLRYAGWLHKTHNVVAGEVVALDFMNGPAFLFLVLAVWSLGASPAFINHNLTSRPLIHSVKVSSARILILDPEVAARALTPEVKEAFSASNFRNNAFPLEVAVLEQGLEKSLNYFPPYRAPDAARDISKPSAISVLMYTSGTTGMPKAAIVPWARLAIAGDLTARLMELRSVKQKKPDRFYTSMPLYHTTAFTLGFNACFQRAITIVVSRKFSVSKFWPEVRSTNTTVIQYVGETLRYLLAAPPSPEDKNHKVRMAFGNGLRPDVWKPFKARFGIQTIAEVYGATEGVGATWNFNRNEFTDGAIGSVGAIGQFLATRGQAIVKVDWDTEQPWRDPSTGLCQRVPRGDVGELLLVLDASTLQDSFPGYFGNKTATSRKVLRNVLKEGDAYFRTGDTVRFDKEGRLWFNDRIGDTFRWKSENVSTAEVGEVLGYHRSVHEANIHGVKVPGHEGRAGCAAVVLRQDALQSLNTPKPEVLEGLATYASNSLPKYAVPLFLRVAHKLALTGNNKQQKTELRNQGIDLRAIRDSGSSDKMYWLKPGSDRYTEFTTQDLGSLEAGKVRL</sequence>
<dbReference type="GO" id="GO:0005324">
    <property type="term" value="F:long-chain fatty acid transmembrane transporter activity"/>
    <property type="evidence" value="ECO:0007669"/>
    <property type="project" value="TreeGrafter"/>
</dbReference>
<protein>
    <recommendedName>
        <fullName evidence="18">Very long-chain fatty acid transport protein</fullName>
    </recommendedName>
    <alternativeName>
        <fullName evidence="19">Very-long-chain acyl-CoA synthetase</fullName>
    </alternativeName>
</protein>
<evidence type="ECO:0000313" key="22">
    <source>
        <dbReference type="EMBL" id="KAK5090292.1"/>
    </source>
</evidence>
<keyword evidence="9" id="KW-0812">Transmembrane</keyword>
<dbReference type="PANTHER" id="PTHR43107:SF15">
    <property type="entry name" value="FATTY ACID TRANSPORT PROTEIN 3, ISOFORM A"/>
    <property type="match status" value="1"/>
</dbReference>
<dbReference type="GO" id="GO:0005778">
    <property type="term" value="C:peroxisomal membrane"/>
    <property type="evidence" value="ECO:0007669"/>
    <property type="project" value="UniProtKB-SubCell"/>
</dbReference>
<dbReference type="AlphaFoldDB" id="A0AAN7T5W9"/>
<dbReference type="InterPro" id="IPR042099">
    <property type="entry name" value="ANL_N_sf"/>
</dbReference>
<comment type="function">
    <text evidence="17">Acyl-CoA synthetase required for both the import of long chain fatty acids (LCFAs) (C14-C18) and the activation very long chain fatty acids (VLCFAs) (C20-C26) by esterification of the fatty acids into metabolically active CoA-thioesters for subsequent degradation or incorporation into phospholipids. The transport and fatty acyl-CoA synthetase activities are genetically separable and are thus independent activities. Esterifies VLCFAs in the peroxisome matrix. The VLCFAs are actively transported into peroxisomes by a PXA1-PXA2 heterodimeric transporter in the peroxisomal membrane.</text>
</comment>
<reference evidence="22 23" key="1">
    <citation type="submission" date="2023-08" db="EMBL/GenBank/DDBJ databases">
        <title>Black Yeasts Isolated from many extreme environments.</title>
        <authorList>
            <person name="Coleine C."/>
            <person name="Stajich J.E."/>
            <person name="Selbmann L."/>
        </authorList>
    </citation>
    <scope>NUCLEOTIDE SEQUENCE [LARGE SCALE GENOMIC DNA]</scope>
    <source>
        <strain evidence="22 23">CCFEE 5910</strain>
    </source>
</reference>
<dbReference type="FunFam" id="3.40.50.12780:FF:000019">
    <property type="entry name" value="Long-chain fatty acid transporter"/>
    <property type="match status" value="1"/>
</dbReference>
<evidence type="ECO:0000256" key="2">
    <source>
        <dbReference type="ARBA" id="ARBA00004585"/>
    </source>
</evidence>
<evidence type="ECO:0000256" key="6">
    <source>
        <dbReference type="ARBA" id="ARBA00022475"/>
    </source>
</evidence>
<evidence type="ECO:0000256" key="14">
    <source>
        <dbReference type="ARBA" id="ARBA00023136"/>
    </source>
</evidence>
<organism evidence="22 23">
    <name type="scientific">Lithohypha guttulata</name>
    <dbReference type="NCBI Taxonomy" id="1690604"/>
    <lineage>
        <taxon>Eukaryota</taxon>
        <taxon>Fungi</taxon>
        <taxon>Dikarya</taxon>
        <taxon>Ascomycota</taxon>
        <taxon>Pezizomycotina</taxon>
        <taxon>Eurotiomycetes</taxon>
        <taxon>Chaetothyriomycetidae</taxon>
        <taxon>Chaetothyriales</taxon>
        <taxon>Trichomeriaceae</taxon>
        <taxon>Lithohypha</taxon>
    </lineage>
</organism>
<dbReference type="InterPro" id="IPR000873">
    <property type="entry name" value="AMP-dep_synth/lig_dom"/>
</dbReference>
<comment type="catalytic activity">
    <reaction evidence="16">
        <text>a very long-chain fatty acid + ATP + CoA = a very long-chain fatty acyl-CoA + AMP + diphosphate</text>
        <dbReference type="Rhea" id="RHEA:54536"/>
        <dbReference type="ChEBI" id="CHEBI:30616"/>
        <dbReference type="ChEBI" id="CHEBI:33019"/>
        <dbReference type="ChEBI" id="CHEBI:57287"/>
        <dbReference type="ChEBI" id="CHEBI:58950"/>
        <dbReference type="ChEBI" id="CHEBI:138261"/>
        <dbReference type="ChEBI" id="CHEBI:456215"/>
    </reaction>
</comment>
<dbReference type="GO" id="GO:0044539">
    <property type="term" value="P:long-chain fatty acid import into cell"/>
    <property type="evidence" value="ECO:0007669"/>
    <property type="project" value="TreeGrafter"/>
</dbReference>
<keyword evidence="8" id="KW-0551">Lipid droplet</keyword>
<evidence type="ECO:0000256" key="12">
    <source>
        <dbReference type="ARBA" id="ARBA00022989"/>
    </source>
</evidence>
<dbReference type="GO" id="GO:0009898">
    <property type="term" value="C:cytoplasmic side of plasma membrane"/>
    <property type="evidence" value="ECO:0007669"/>
    <property type="project" value="TreeGrafter"/>
</dbReference>
<evidence type="ECO:0000256" key="17">
    <source>
        <dbReference type="ARBA" id="ARBA00060276"/>
    </source>
</evidence>
<keyword evidence="15" id="KW-0576">Peroxisome</keyword>
<evidence type="ECO:0000256" key="7">
    <source>
        <dbReference type="ARBA" id="ARBA00022598"/>
    </source>
</evidence>
<evidence type="ECO:0000256" key="18">
    <source>
        <dbReference type="ARBA" id="ARBA00068795"/>
    </source>
</evidence>
<dbReference type="Gene3D" id="3.30.300.30">
    <property type="match status" value="1"/>
</dbReference>
<dbReference type="InterPro" id="IPR020845">
    <property type="entry name" value="AMP-binding_CS"/>
</dbReference>
<evidence type="ECO:0000313" key="23">
    <source>
        <dbReference type="Proteomes" id="UP001309876"/>
    </source>
</evidence>
<comment type="subcellular location">
    <subcellularLocation>
        <location evidence="3">Cell membrane</location>
        <topology evidence="3">Multi-pass membrane protein</topology>
    </subcellularLocation>
    <subcellularLocation>
        <location evidence="1">Lipid droplet</location>
    </subcellularLocation>
    <subcellularLocation>
        <location evidence="2">Peroxisome membrane</location>
        <topology evidence="2">Multi-pass membrane protein</topology>
    </subcellularLocation>
</comment>
<dbReference type="Gene3D" id="3.40.50.12780">
    <property type="entry name" value="N-terminal domain of ligase-like"/>
    <property type="match status" value="1"/>
</dbReference>
<name>A0AAN7T5W9_9EURO</name>
<keyword evidence="5" id="KW-0813">Transport</keyword>
<dbReference type="GO" id="GO:0005811">
    <property type="term" value="C:lipid droplet"/>
    <property type="evidence" value="ECO:0007669"/>
    <property type="project" value="UniProtKB-SubCell"/>
</dbReference>
<dbReference type="PROSITE" id="PS00455">
    <property type="entry name" value="AMP_BINDING"/>
    <property type="match status" value="1"/>
</dbReference>
<evidence type="ECO:0000256" key="13">
    <source>
        <dbReference type="ARBA" id="ARBA00023055"/>
    </source>
</evidence>
<accession>A0AAN7T5W9</accession>
<keyword evidence="11" id="KW-0067">ATP-binding</keyword>
<dbReference type="InterPro" id="IPR025110">
    <property type="entry name" value="AMP-bd_C"/>
</dbReference>
<evidence type="ECO:0000259" key="20">
    <source>
        <dbReference type="Pfam" id="PF00501"/>
    </source>
</evidence>
<keyword evidence="12" id="KW-1133">Transmembrane helix</keyword>
<keyword evidence="13" id="KW-0445">Lipid transport</keyword>
<dbReference type="EMBL" id="JAVRRJ010000001">
    <property type="protein sequence ID" value="KAK5090292.1"/>
    <property type="molecule type" value="Genomic_DNA"/>
</dbReference>
<comment type="similarity">
    <text evidence="4">Belongs to the ATP-dependent AMP-binding enzyme family.</text>
</comment>
<gene>
    <name evidence="22" type="primary">FAT1</name>
    <name evidence="22" type="ORF">LTR05_000464</name>
</gene>
<dbReference type="GO" id="GO:0005524">
    <property type="term" value="F:ATP binding"/>
    <property type="evidence" value="ECO:0007669"/>
    <property type="project" value="UniProtKB-KW"/>
</dbReference>
<keyword evidence="10" id="KW-0547">Nucleotide-binding</keyword>
<evidence type="ECO:0000256" key="8">
    <source>
        <dbReference type="ARBA" id="ARBA00022677"/>
    </source>
</evidence>
<evidence type="ECO:0000256" key="3">
    <source>
        <dbReference type="ARBA" id="ARBA00004651"/>
    </source>
</evidence>
<evidence type="ECO:0000256" key="1">
    <source>
        <dbReference type="ARBA" id="ARBA00004502"/>
    </source>
</evidence>
<evidence type="ECO:0000256" key="19">
    <source>
        <dbReference type="ARBA" id="ARBA00078285"/>
    </source>
</evidence>
<dbReference type="FunFam" id="3.30.300.30:FF:000020">
    <property type="entry name" value="Long-chain fatty acid transporter"/>
    <property type="match status" value="1"/>
</dbReference>
<evidence type="ECO:0000256" key="11">
    <source>
        <dbReference type="ARBA" id="ARBA00022840"/>
    </source>
</evidence>
<dbReference type="SUPFAM" id="SSF56801">
    <property type="entry name" value="Acetyl-CoA synthetase-like"/>
    <property type="match status" value="1"/>
</dbReference>
<evidence type="ECO:0000256" key="16">
    <source>
        <dbReference type="ARBA" id="ARBA00051585"/>
    </source>
</evidence>
<keyword evidence="14" id="KW-0472">Membrane</keyword>